<comment type="caution">
    <text evidence="4">The sequence shown here is derived from an EMBL/GenBank/DDBJ whole genome shotgun (WGS) entry which is preliminary data.</text>
</comment>
<evidence type="ECO:0000259" key="3">
    <source>
        <dbReference type="Pfam" id="PF20030"/>
    </source>
</evidence>
<feature type="domain" description="ATPase RavA-like AAA lid" evidence="2">
    <location>
        <begin position="336"/>
        <end position="407"/>
    </location>
</feature>
<dbReference type="Pfam" id="PF20030">
    <property type="entry name" value="bpMoxR"/>
    <property type="match status" value="1"/>
</dbReference>
<dbReference type="PANTHER" id="PTHR32204:SF0">
    <property type="entry name" value="ATPASE RAVA"/>
    <property type="match status" value="1"/>
</dbReference>
<evidence type="ECO:0000313" key="4">
    <source>
        <dbReference type="EMBL" id="KAI7841299.1"/>
    </source>
</evidence>
<reference evidence="4" key="1">
    <citation type="submission" date="2020-11" db="EMBL/GenBank/DDBJ databases">
        <title>Chlorella ohadii genome sequencing and assembly.</title>
        <authorList>
            <person name="Murik O."/>
            <person name="Treves H."/>
            <person name="Kedem I."/>
            <person name="Shotland Y."/>
            <person name="Kaplan A."/>
        </authorList>
    </citation>
    <scope>NUCLEOTIDE SEQUENCE</scope>
    <source>
        <strain evidence="4">1</strain>
    </source>
</reference>
<dbReference type="CDD" id="cd00009">
    <property type="entry name" value="AAA"/>
    <property type="match status" value="1"/>
</dbReference>
<dbReference type="SUPFAM" id="SSF52540">
    <property type="entry name" value="P-loop containing nucleoside triphosphate hydrolases"/>
    <property type="match status" value="1"/>
</dbReference>
<proteinExistence type="predicted"/>
<evidence type="ECO:0000256" key="1">
    <source>
        <dbReference type="SAM" id="MobiDB-lite"/>
    </source>
</evidence>
<dbReference type="InterPro" id="IPR027417">
    <property type="entry name" value="P-loop_NTPase"/>
</dbReference>
<dbReference type="InterPro" id="IPR041538">
    <property type="entry name" value="RavA-like_AAA_lid"/>
</dbReference>
<dbReference type="EMBL" id="JADXDR010000064">
    <property type="protein sequence ID" value="KAI7841299.1"/>
    <property type="molecule type" value="Genomic_DNA"/>
</dbReference>
<dbReference type="InterPro" id="IPR050513">
    <property type="entry name" value="RavA_ATPases"/>
</dbReference>
<evidence type="ECO:0008006" key="6">
    <source>
        <dbReference type="Google" id="ProtNLM"/>
    </source>
</evidence>
<organism evidence="4 5">
    <name type="scientific">Chlorella ohadii</name>
    <dbReference type="NCBI Taxonomy" id="2649997"/>
    <lineage>
        <taxon>Eukaryota</taxon>
        <taxon>Viridiplantae</taxon>
        <taxon>Chlorophyta</taxon>
        <taxon>core chlorophytes</taxon>
        <taxon>Trebouxiophyceae</taxon>
        <taxon>Chlorellales</taxon>
        <taxon>Chlorellaceae</taxon>
        <taxon>Chlorella clade</taxon>
        <taxon>Chlorella</taxon>
    </lineage>
</organism>
<name>A0AAD5DRW0_9CHLO</name>
<feature type="domain" description="MoxR" evidence="3">
    <location>
        <begin position="109"/>
        <end position="290"/>
    </location>
</feature>
<keyword evidence="5" id="KW-1185">Reference proteome</keyword>
<dbReference type="Pfam" id="PF17868">
    <property type="entry name" value="AAA_lid_8"/>
    <property type="match status" value="1"/>
</dbReference>
<gene>
    <name evidence="4" type="ORF">COHA_004918</name>
</gene>
<dbReference type="InterPro" id="IPR001270">
    <property type="entry name" value="ClpA/B"/>
</dbReference>
<evidence type="ECO:0000259" key="2">
    <source>
        <dbReference type="Pfam" id="PF17868"/>
    </source>
</evidence>
<evidence type="ECO:0000313" key="5">
    <source>
        <dbReference type="Proteomes" id="UP001205105"/>
    </source>
</evidence>
<sequence length="547" mass="59168">MAQQLSALRASFHQMVVAQQPTQRAANRPAAGSWRQQRRASQPGPLARGPAPLAAVRADQAADTADAGSIELISQITGGVDAAHAAALQRNAAAAAEGLAGSTSELKQKVRASILDLQNGLLERETEVRLLLLAALCGEHLLLLGPPGTAKSELSRRLSKLTGGRYFERLLTRFSVPEELFGPLSMRGLENDQYVRQIDGYLPTAEVAFIDEIFKANSAILNALLTLLNERLFDNGSERITVPLTCLVGASNELPESEELDALYDRFLIRRNVAQVSSAQLGTLAKLAAGTLDAGDRMSTDEPAGNGAGAGLEELTMDDFRSTMDKAYGAVDVPDSVIDLLTGVRNYLQDKCEPPVYVSDRRFMKAVKMLQVAAFADGRSAVHEYDCLLLEFVLGQRPDDAHKVKAFLLETIASDPGLQQTELVFLGLFGRACRVLEAANAQELEEARKEAAALVELLELRQGSLAATLDGGFPELRDTVWQSEASVQAAVQSLTPQMTENKKRAEDLLREAMLLQAALDQGVPAAVLERLLPKRFKQYQKGISGRA</sequence>
<dbReference type="PRINTS" id="PR00300">
    <property type="entry name" value="CLPPROTEASEA"/>
</dbReference>
<dbReference type="AlphaFoldDB" id="A0AAD5DRW0"/>
<feature type="region of interest" description="Disordered" evidence="1">
    <location>
        <begin position="19"/>
        <end position="50"/>
    </location>
</feature>
<protein>
    <recommendedName>
        <fullName evidence="6">AAA+ ATPase domain-containing protein</fullName>
    </recommendedName>
</protein>
<dbReference type="PANTHER" id="PTHR32204">
    <property type="entry name" value="ATPASE RAVA"/>
    <property type="match status" value="1"/>
</dbReference>
<dbReference type="Proteomes" id="UP001205105">
    <property type="component" value="Unassembled WGS sequence"/>
</dbReference>
<dbReference type="InterPro" id="IPR045427">
    <property type="entry name" value="MoxR"/>
</dbReference>
<dbReference type="Gene3D" id="3.40.50.300">
    <property type="entry name" value="P-loop containing nucleotide triphosphate hydrolases"/>
    <property type="match status" value="1"/>
</dbReference>
<dbReference type="GO" id="GO:0005524">
    <property type="term" value="F:ATP binding"/>
    <property type="evidence" value="ECO:0007669"/>
    <property type="project" value="InterPro"/>
</dbReference>
<accession>A0AAD5DRW0</accession>